<evidence type="ECO:0000256" key="1">
    <source>
        <dbReference type="ARBA" id="ARBA00022448"/>
    </source>
</evidence>
<accession>A0A7C3SP57</accession>
<evidence type="ECO:0000256" key="5">
    <source>
        <dbReference type="ARBA" id="ARBA00023014"/>
    </source>
</evidence>
<dbReference type="GO" id="GO:0051536">
    <property type="term" value="F:iron-sulfur cluster binding"/>
    <property type="evidence" value="ECO:0007669"/>
    <property type="project" value="UniProtKB-KW"/>
</dbReference>
<dbReference type="PROSITE" id="PS51379">
    <property type="entry name" value="4FE4S_FER_2"/>
    <property type="match status" value="1"/>
</dbReference>
<evidence type="ECO:0000256" key="4">
    <source>
        <dbReference type="ARBA" id="ARBA00023004"/>
    </source>
</evidence>
<comment type="caution">
    <text evidence="7">The sequence shown here is derived from an EMBL/GenBank/DDBJ whole genome shotgun (WGS) entry which is preliminary data.</text>
</comment>
<keyword evidence="5" id="KW-0411">Iron-sulfur</keyword>
<keyword evidence="4" id="KW-0408">Iron</keyword>
<dbReference type="EMBL" id="DTIB01000092">
    <property type="protein sequence ID" value="HGB25437.1"/>
    <property type="molecule type" value="Genomic_DNA"/>
</dbReference>
<dbReference type="InterPro" id="IPR017896">
    <property type="entry name" value="4Fe4S_Fe-S-bd"/>
</dbReference>
<keyword evidence="1" id="KW-0813">Transport</keyword>
<gene>
    <name evidence="8" type="ORF">ENM88_09165</name>
    <name evidence="7" type="ORF">ENV88_05315</name>
</gene>
<dbReference type="PANTHER" id="PTHR36923:SF3">
    <property type="entry name" value="FERREDOXIN"/>
    <property type="match status" value="1"/>
</dbReference>
<dbReference type="PANTHER" id="PTHR36923">
    <property type="entry name" value="FERREDOXIN"/>
    <property type="match status" value="1"/>
</dbReference>
<name>A0A7C3SP57_THEPE</name>
<dbReference type="EMBL" id="DRZM01000245">
    <property type="protein sequence ID" value="HHP05891.1"/>
    <property type="molecule type" value="Genomic_DNA"/>
</dbReference>
<feature type="domain" description="4Fe-4S ferredoxin-type" evidence="6">
    <location>
        <begin position="4"/>
        <end position="32"/>
    </location>
</feature>
<keyword evidence="3" id="KW-0249">Electron transport</keyword>
<evidence type="ECO:0000256" key="2">
    <source>
        <dbReference type="ARBA" id="ARBA00022723"/>
    </source>
</evidence>
<evidence type="ECO:0000313" key="8">
    <source>
        <dbReference type="EMBL" id="HHP05891.1"/>
    </source>
</evidence>
<dbReference type="AlphaFoldDB" id="A0A7C3SP57"/>
<proteinExistence type="predicted"/>
<dbReference type="GO" id="GO:0046872">
    <property type="term" value="F:metal ion binding"/>
    <property type="evidence" value="ECO:0007669"/>
    <property type="project" value="UniProtKB-KW"/>
</dbReference>
<dbReference type="Gene3D" id="3.30.70.20">
    <property type="match status" value="1"/>
</dbReference>
<dbReference type="SUPFAM" id="SSF54862">
    <property type="entry name" value="4Fe-4S ferredoxins"/>
    <property type="match status" value="1"/>
</dbReference>
<reference evidence="7" key="1">
    <citation type="journal article" date="2020" name="mSystems">
        <title>Genome- and Community-Level Interaction Insights into Carbon Utilization and Element Cycling Functions of Hydrothermarchaeota in Hydrothermal Sediment.</title>
        <authorList>
            <person name="Zhou Z."/>
            <person name="Liu Y."/>
            <person name="Xu W."/>
            <person name="Pan J."/>
            <person name="Luo Z.H."/>
            <person name="Li M."/>
        </authorList>
    </citation>
    <scope>NUCLEOTIDE SEQUENCE [LARGE SCALE GENOMIC DNA]</scope>
    <source>
        <strain evidence="8">SpSt-1125</strain>
        <strain evidence="7">SpSt-8</strain>
    </source>
</reference>
<sequence>MAKYRVIVDRSRCIACGAAPAACPEVFVLGSDNGKNRVVDRYAVELTPDISVGVVPEELYECARAGAEVCPVDAIRVEEAGEG</sequence>
<evidence type="ECO:0000313" key="7">
    <source>
        <dbReference type="EMBL" id="HGB25437.1"/>
    </source>
</evidence>
<dbReference type="InterPro" id="IPR051269">
    <property type="entry name" value="Fe-S_cluster_ET"/>
</dbReference>
<evidence type="ECO:0000259" key="6">
    <source>
        <dbReference type="PROSITE" id="PS51379"/>
    </source>
</evidence>
<protein>
    <submittedName>
        <fullName evidence="7">Ferredoxin</fullName>
    </submittedName>
</protein>
<dbReference type="Pfam" id="PF13459">
    <property type="entry name" value="Fer4_15"/>
    <property type="match status" value="1"/>
</dbReference>
<evidence type="ECO:0000256" key="3">
    <source>
        <dbReference type="ARBA" id="ARBA00022982"/>
    </source>
</evidence>
<keyword evidence="2" id="KW-0479">Metal-binding</keyword>
<organism evidence="7">
    <name type="scientific">Thermofilum pendens</name>
    <dbReference type="NCBI Taxonomy" id="2269"/>
    <lineage>
        <taxon>Archaea</taxon>
        <taxon>Thermoproteota</taxon>
        <taxon>Thermoprotei</taxon>
        <taxon>Thermofilales</taxon>
        <taxon>Thermofilaceae</taxon>
        <taxon>Thermofilum</taxon>
    </lineage>
</organism>